<evidence type="ECO:0000313" key="4">
    <source>
        <dbReference type="Proteomes" id="UP001601992"/>
    </source>
</evidence>
<evidence type="ECO:0000313" key="3">
    <source>
        <dbReference type="EMBL" id="MFF3573825.1"/>
    </source>
</evidence>
<gene>
    <name evidence="3" type="ORF">ACFYXQ_39330</name>
</gene>
<dbReference type="Gene3D" id="3.40.50.720">
    <property type="entry name" value="NAD(P)-binding Rossmann-like Domain"/>
    <property type="match status" value="1"/>
</dbReference>
<reference evidence="3 4" key="1">
    <citation type="submission" date="2024-10" db="EMBL/GenBank/DDBJ databases">
        <title>The Natural Products Discovery Center: Release of the First 8490 Sequenced Strains for Exploring Actinobacteria Biosynthetic Diversity.</title>
        <authorList>
            <person name="Kalkreuter E."/>
            <person name="Kautsar S.A."/>
            <person name="Yang D."/>
            <person name="Bader C.D."/>
            <person name="Teijaro C.N."/>
            <person name="Fluegel L."/>
            <person name="Davis C.M."/>
            <person name="Simpson J.R."/>
            <person name="Lauterbach L."/>
            <person name="Steele A.D."/>
            <person name="Gui C."/>
            <person name="Meng S."/>
            <person name="Li G."/>
            <person name="Viehrig K."/>
            <person name="Ye F."/>
            <person name="Su P."/>
            <person name="Kiefer A.F."/>
            <person name="Nichols A."/>
            <person name="Cepeda A.J."/>
            <person name="Yan W."/>
            <person name="Fan B."/>
            <person name="Jiang Y."/>
            <person name="Adhikari A."/>
            <person name="Zheng C.-J."/>
            <person name="Schuster L."/>
            <person name="Cowan T.M."/>
            <person name="Smanski M.J."/>
            <person name="Chevrette M.G."/>
            <person name="De Carvalho L.P.S."/>
            <person name="Shen B."/>
        </authorList>
    </citation>
    <scope>NUCLEOTIDE SEQUENCE [LARGE SCALE GENOMIC DNA]</scope>
    <source>
        <strain evidence="3 4">NPDC002593</strain>
    </source>
</reference>
<evidence type="ECO:0000256" key="1">
    <source>
        <dbReference type="SAM" id="MobiDB-lite"/>
    </source>
</evidence>
<keyword evidence="4" id="KW-1185">Reference proteome</keyword>
<dbReference type="InterPro" id="IPR002347">
    <property type="entry name" value="SDR_fam"/>
</dbReference>
<dbReference type="InterPro" id="IPR036291">
    <property type="entry name" value="NAD(P)-bd_dom_sf"/>
</dbReference>
<organism evidence="3 4">
    <name type="scientific">Nocardia jiangxiensis</name>
    <dbReference type="NCBI Taxonomy" id="282685"/>
    <lineage>
        <taxon>Bacteria</taxon>
        <taxon>Bacillati</taxon>
        <taxon>Actinomycetota</taxon>
        <taxon>Actinomycetes</taxon>
        <taxon>Mycobacteriales</taxon>
        <taxon>Nocardiaceae</taxon>
        <taxon>Nocardia</taxon>
    </lineage>
</organism>
<keyword evidence="2" id="KW-1133">Transmembrane helix</keyword>
<dbReference type="SUPFAM" id="SSF51735">
    <property type="entry name" value="NAD(P)-binding Rossmann-fold domains"/>
    <property type="match status" value="1"/>
</dbReference>
<feature type="region of interest" description="Disordered" evidence="1">
    <location>
        <begin position="1"/>
        <end position="20"/>
    </location>
</feature>
<name>A0ABW6SBZ4_9NOCA</name>
<dbReference type="EMBL" id="JBIAQY010000021">
    <property type="protein sequence ID" value="MFF3573825.1"/>
    <property type="molecule type" value="Genomic_DNA"/>
</dbReference>
<protein>
    <submittedName>
        <fullName evidence="3">SDR family NAD(P)-dependent oxidoreductase</fullName>
    </submittedName>
</protein>
<comment type="caution">
    <text evidence="3">The sequence shown here is derived from an EMBL/GenBank/DDBJ whole genome shotgun (WGS) entry which is preliminary data.</text>
</comment>
<accession>A0ABW6SBZ4</accession>
<feature type="transmembrane region" description="Helical" evidence="2">
    <location>
        <begin position="168"/>
        <end position="190"/>
    </location>
</feature>
<evidence type="ECO:0000256" key="2">
    <source>
        <dbReference type="SAM" id="Phobius"/>
    </source>
</evidence>
<keyword evidence="2" id="KW-0812">Transmembrane</keyword>
<dbReference type="RefSeq" id="WP_387406601.1">
    <property type="nucleotide sequence ID" value="NZ_JBIAQY010000021.1"/>
</dbReference>
<dbReference type="Pfam" id="PF00106">
    <property type="entry name" value="adh_short"/>
    <property type="match status" value="1"/>
</dbReference>
<sequence length="208" mass="22236">MRLAGRAHQRPPTVAPSIRGGSIFHATAENDLSSRRSKFNNGIGRTRRRRDGCRFRHRADVCQRVAEEGATVIGVERTLGSLAGRADVTMPLGADVSAAEEVDAALERIRDAYGRLDVLAHIAGVDDPIAKSAIAAHLTEGNLLNITSSLTEIVIPAESAAWSPSPGAAVAFLMMLTCVYSAIASIPLRASRTAMPRRRSHSRSSGWS</sequence>
<keyword evidence="2" id="KW-0472">Membrane</keyword>
<dbReference type="Proteomes" id="UP001601992">
    <property type="component" value="Unassembled WGS sequence"/>
</dbReference>
<proteinExistence type="predicted"/>